<keyword evidence="1" id="KW-0812">Transmembrane</keyword>
<keyword evidence="3" id="KW-1185">Reference proteome</keyword>
<reference evidence="2 3" key="1">
    <citation type="submission" date="2017-06" db="EMBL/GenBank/DDBJ databases">
        <title>Comparative genomic analysis of Ambrosia Fusariam Clade fungi.</title>
        <authorList>
            <person name="Stajich J.E."/>
            <person name="Carrillo J."/>
            <person name="Kijimoto T."/>
            <person name="Eskalen A."/>
            <person name="O'Donnell K."/>
            <person name="Kasson M."/>
        </authorList>
    </citation>
    <scope>NUCLEOTIDE SEQUENCE [LARGE SCALE GENOMIC DNA]</scope>
    <source>
        <strain evidence="2 3">NRRL62584</strain>
    </source>
</reference>
<evidence type="ECO:0000313" key="3">
    <source>
        <dbReference type="Proteomes" id="UP000288168"/>
    </source>
</evidence>
<evidence type="ECO:0000256" key="1">
    <source>
        <dbReference type="SAM" id="Phobius"/>
    </source>
</evidence>
<feature type="transmembrane region" description="Helical" evidence="1">
    <location>
        <begin position="200"/>
        <end position="217"/>
    </location>
</feature>
<dbReference type="OrthoDB" id="5193943at2759"/>
<evidence type="ECO:0000313" key="2">
    <source>
        <dbReference type="EMBL" id="RSL68644.1"/>
    </source>
</evidence>
<keyword evidence="1" id="KW-1133">Transmembrane helix</keyword>
<feature type="transmembrane region" description="Helical" evidence="1">
    <location>
        <begin position="54"/>
        <end position="75"/>
    </location>
</feature>
<keyword evidence="1" id="KW-0472">Membrane</keyword>
<feature type="transmembrane region" description="Helical" evidence="1">
    <location>
        <begin position="25"/>
        <end position="42"/>
    </location>
</feature>
<sequence>MDTNATSNATEWPLFNKYNEFPLEHIYIFCIFAYYIPHLFRMMKSKVYPKAHHFHRSLLIVHIIVSMIEVVLYHVKSWHLGHDPKANNLDLFLCVMQTIISLVMTERMRFIPKLTLELSRASFQSMAFMRVLASGLAVYLGSTEWHRASIKLLASFVWVRVFILWSGKFAGINTPQQRYSLGLVGGILMGIYEGSYPHGIVIYLATVFSLMAFDRWASKFDNPSIDMLKFVGLVSHRVEKPSTESEKSLKKVD</sequence>
<dbReference type="AlphaFoldDB" id="A0A428QTE2"/>
<name>A0A428QTE2_9HYPO</name>
<accession>A0A428QTE2</accession>
<dbReference type="EMBL" id="NKCI01000016">
    <property type="protein sequence ID" value="RSL68644.1"/>
    <property type="molecule type" value="Genomic_DNA"/>
</dbReference>
<dbReference type="Proteomes" id="UP000288168">
    <property type="component" value="Unassembled WGS sequence"/>
</dbReference>
<feature type="transmembrane region" description="Helical" evidence="1">
    <location>
        <begin position="148"/>
        <end position="166"/>
    </location>
</feature>
<proteinExistence type="predicted"/>
<comment type="caution">
    <text evidence="2">The sequence shown here is derived from an EMBL/GenBank/DDBJ whole genome shotgun (WGS) entry which is preliminary data.</text>
</comment>
<organism evidence="2 3">
    <name type="scientific">Fusarium duplospermum</name>
    <dbReference type="NCBI Taxonomy" id="1325734"/>
    <lineage>
        <taxon>Eukaryota</taxon>
        <taxon>Fungi</taxon>
        <taxon>Dikarya</taxon>
        <taxon>Ascomycota</taxon>
        <taxon>Pezizomycotina</taxon>
        <taxon>Sordariomycetes</taxon>
        <taxon>Hypocreomycetidae</taxon>
        <taxon>Hypocreales</taxon>
        <taxon>Nectriaceae</taxon>
        <taxon>Fusarium</taxon>
        <taxon>Fusarium solani species complex</taxon>
    </lineage>
</organism>
<protein>
    <submittedName>
        <fullName evidence="2">Uncharacterized protein</fullName>
    </submittedName>
</protein>
<gene>
    <name evidence="2" type="ORF">CEP54_002745</name>
</gene>